<dbReference type="PANTHER" id="PTHR30383">
    <property type="entry name" value="THIOESTERASE 1/PROTEASE 1/LYSOPHOSPHOLIPASE L1"/>
    <property type="match status" value="1"/>
</dbReference>
<dbReference type="InterPro" id="IPR013830">
    <property type="entry name" value="SGNH_hydro"/>
</dbReference>
<protein>
    <submittedName>
        <fullName evidence="3">Arylesterase</fullName>
    </submittedName>
</protein>
<dbReference type="Gene3D" id="3.40.50.1110">
    <property type="entry name" value="SGNH hydrolase"/>
    <property type="match status" value="1"/>
</dbReference>
<reference evidence="3" key="1">
    <citation type="submission" date="2021-04" db="EMBL/GenBank/DDBJ databases">
        <title>Draft genome assembly of strain Phenylobacterium sp. 20VBR1 using MiniION and Illumina platforms.</title>
        <authorList>
            <person name="Thomas F.A."/>
            <person name="Krishnan K.P."/>
            <person name="Sinha R.K."/>
        </authorList>
    </citation>
    <scope>NUCLEOTIDE SEQUENCE</scope>
    <source>
        <strain evidence="3">20VBR1</strain>
    </source>
</reference>
<comment type="caution">
    <text evidence="3">The sequence shown here is derived from an EMBL/GenBank/DDBJ whole genome shotgun (WGS) entry which is preliminary data.</text>
</comment>
<dbReference type="SUPFAM" id="SSF52266">
    <property type="entry name" value="SGNH hydrolase"/>
    <property type="match status" value="1"/>
</dbReference>
<dbReference type="CDD" id="cd01822">
    <property type="entry name" value="Lysophospholipase_L1_like"/>
    <property type="match status" value="1"/>
</dbReference>
<proteinExistence type="predicted"/>
<name>A0A941HWI4_9CAUL</name>
<dbReference type="InterPro" id="IPR036514">
    <property type="entry name" value="SGNH_hydro_sf"/>
</dbReference>
<dbReference type="InterPro" id="IPR051532">
    <property type="entry name" value="Ester_Hydrolysis_Enzymes"/>
</dbReference>
<organism evidence="3 4">
    <name type="scientific">Phenylobacterium glaciei</name>
    <dbReference type="NCBI Taxonomy" id="2803784"/>
    <lineage>
        <taxon>Bacteria</taxon>
        <taxon>Pseudomonadati</taxon>
        <taxon>Pseudomonadota</taxon>
        <taxon>Alphaproteobacteria</taxon>
        <taxon>Caulobacterales</taxon>
        <taxon>Caulobacteraceae</taxon>
        <taxon>Phenylobacterium</taxon>
    </lineage>
</organism>
<keyword evidence="4" id="KW-1185">Reference proteome</keyword>
<dbReference type="Proteomes" id="UP000622580">
    <property type="component" value="Unassembled WGS sequence"/>
</dbReference>
<dbReference type="AlphaFoldDB" id="A0A941HWI4"/>
<feature type="signal peptide" evidence="1">
    <location>
        <begin position="1"/>
        <end position="20"/>
    </location>
</feature>
<evidence type="ECO:0000256" key="1">
    <source>
        <dbReference type="SAM" id="SignalP"/>
    </source>
</evidence>
<dbReference type="RefSeq" id="WP_215339560.1">
    <property type="nucleotide sequence ID" value="NZ_JAGSGD010000001.1"/>
</dbReference>
<evidence type="ECO:0000259" key="2">
    <source>
        <dbReference type="Pfam" id="PF13472"/>
    </source>
</evidence>
<sequence length="200" mass="20192">MLTRRLLIVAALAAPLPALAAGRPVVTILGDSITAGFGLPVSAAFPARLQAELAKLGKSATIRPAGVSGDTTAGGLARVDFSVQKDTTLCIVALGGNDLLQGLKPATTRANLDAIVRRLKARKIHVLLAGLAAPPAIGGGYARDFNAVFPAVAKAHGIALYPNLLAGAAGLTQRDGIHPNAKGAAIIAQRLAPVVARVLG</sequence>
<dbReference type="EMBL" id="JAGSGD010000001">
    <property type="protein sequence ID" value="MBR7619262.1"/>
    <property type="molecule type" value="Genomic_DNA"/>
</dbReference>
<dbReference type="Pfam" id="PF13472">
    <property type="entry name" value="Lipase_GDSL_2"/>
    <property type="match status" value="1"/>
</dbReference>
<accession>A0A941HWI4</accession>
<dbReference type="GO" id="GO:0004622">
    <property type="term" value="F:phosphatidylcholine lysophospholipase activity"/>
    <property type="evidence" value="ECO:0007669"/>
    <property type="project" value="TreeGrafter"/>
</dbReference>
<dbReference type="PANTHER" id="PTHR30383:SF24">
    <property type="entry name" value="THIOESTERASE 1_PROTEASE 1_LYSOPHOSPHOLIPASE L1"/>
    <property type="match status" value="1"/>
</dbReference>
<feature type="chain" id="PRO_5037727218" evidence="1">
    <location>
        <begin position="21"/>
        <end position="200"/>
    </location>
</feature>
<evidence type="ECO:0000313" key="3">
    <source>
        <dbReference type="EMBL" id="MBR7619262.1"/>
    </source>
</evidence>
<keyword evidence="1" id="KW-0732">Signal</keyword>
<evidence type="ECO:0000313" key="4">
    <source>
        <dbReference type="Proteomes" id="UP000622580"/>
    </source>
</evidence>
<feature type="domain" description="SGNH hydrolase-type esterase" evidence="2">
    <location>
        <begin position="28"/>
        <end position="185"/>
    </location>
</feature>
<gene>
    <name evidence="3" type="ORF">JKL49_07650</name>
</gene>